<comment type="function">
    <text evidence="1 10">Catalyzes the reversible adenylation of nicotinate mononucleotide (NaMN) to nicotinic acid adenine dinucleotide (NaAD).</text>
</comment>
<comment type="similarity">
    <text evidence="10">Belongs to the NadD family.</text>
</comment>
<evidence type="ECO:0000313" key="13">
    <source>
        <dbReference type="Proteomes" id="UP000280307"/>
    </source>
</evidence>
<keyword evidence="7 10" id="KW-0067">ATP-binding</keyword>
<keyword evidence="8 10" id="KW-0520">NAD</keyword>
<dbReference type="InterPro" id="IPR004821">
    <property type="entry name" value="Cyt_trans-like"/>
</dbReference>
<keyword evidence="4 10" id="KW-0808">Transferase</keyword>
<sequence>MPRVRIGVFGGSFDPIHFGHLAIAEEARVALGLQQVRFIPAARQPFKGRVRATGEQRLAMVRLACGDNPAFVVDAREIHRPPPSYTSETLASLRAECGPAVDLWFILGADAARELPRWHAITTLISHTHFAIVARPNQDFDLATLQTLLPIRDDQVALLAGPQLALASSHLRRRMAQGLPVRYQLPEAVREYIQAQQLYQQPEDAHD</sequence>
<dbReference type="GO" id="GO:0004515">
    <property type="term" value="F:nicotinate-nucleotide adenylyltransferase activity"/>
    <property type="evidence" value="ECO:0007669"/>
    <property type="project" value="UniProtKB-UniRule"/>
</dbReference>
<dbReference type="PANTHER" id="PTHR39321">
    <property type="entry name" value="NICOTINATE-NUCLEOTIDE ADENYLYLTRANSFERASE-RELATED"/>
    <property type="match status" value="1"/>
</dbReference>
<dbReference type="InterPro" id="IPR005248">
    <property type="entry name" value="NadD/NMNAT"/>
</dbReference>
<reference evidence="12 13" key="1">
    <citation type="submission" date="2018-12" db="EMBL/GenBank/DDBJ databases">
        <title>Genome Sequence of Candidatus Viridilinea halotolerans isolated from saline sulfide-rich spring.</title>
        <authorList>
            <person name="Grouzdev D.S."/>
            <person name="Burganskaya E.I."/>
            <person name="Krutkina M.S."/>
            <person name="Sukhacheva M.V."/>
            <person name="Gorlenko V.M."/>
        </authorList>
    </citation>
    <scope>NUCLEOTIDE SEQUENCE [LARGE SCALE GENOMIC DNA]</scope>
    <source>
        <strain evidence="12">Chok-6</strain>
    </source>
</reference>
<dbReference type="SUPFAM" id="SSF52374">
    <property type="entry name" value="Nucleotidylyl transferase"/>
    <property type="match status" value="1"/>
</dbReference>
<evidence type="ECO:0000256" key="4">
    <source>
        <dbReference type="ARBA" id="ARBA00022679"/>
    </source>
</evidence>
<organism evidence="12 13">
    <name type="scientific">Candidatus Viridilinea halotolerans</name>
    <dbReference type="NCBI Taxonomy" id="2491704"/>
    <lineage>
        <taxon>Bacteria</taxon>
        <taxon>Bacillati</taxon>
        <taxon>Chloroflexota</taxon>
        <taxon>Chloroflexia</taxon>
        <taxon>Chloroflexales</taxon>
        <taxon>Chloroflexineae</taxon>
        <taxon>Oscillochloridaceae</taxon>
        <taxon>Candidatus Viridilinea</taxon>
    </lineage>
</organism>
<dbReference type="NCBIfam" id="NF000840">
    <property type="entry name" value="PRK00071.1-3"/>
    <property type="match status" value="1"/>
</dbReference>
<evidence type="ECO:0000256" key="10">
    <source>
        <dbReference type="HAMAP-Rule" id="MF_00244"/>
    </source>
</evidence>
<dbReference type="UniPathway" id="UPA00253">
    <property type="reaction ID" value="UER00332"/>
</dbReference>
<dbReference type="NCBIfam" id="TIGR00125">
    <property type="entry name" value="cyt_tran_rel"/>
    <property type="match status" value="1"/>
</dbReference>
<evidence type="ECO:0000256" key="5">
    <source>
        <dbReference type="ARBA" id="ARBA00022695"/>
    </source>
</evidence>
<dbReference type="AlphaFoldDB" id="A0A426TV60"/>
<accession>A0A426TV60</accession>
<evidence type="ECO:0000259" key="11">
    <source>
        <dbReference type="Pfam" id="PF01467"/>
    </source>
</evidence>
<evidence type="ECO:0000256" key="2">
    <source>
        <dbReference type="ARBA" id="ARBA00005019"/>
    </source>
</evidence>
<evidence type="ECO:0000256" key="6">
    <source>
        <dbReference type="ARBA" id="ARBA00022741"/>
    </source>
</evidence>
<dbReference type="Pfam" id="PF01467">
    <property type="entry name" value="CTP_transf_like"/>
    <property type="match status" value="1"/>
</dbReference>
<keyword evidence="3 10" id="KW-0662">Pyridine nucleotide biosynthesis</keyword>
<evidence type="ECO:0000256" key="1">
    <source>
        <dbReference type="ARBA" id="ARBA00002324"/>
    </source>
</evidence>
<evidence type="ECO:0000313" key="12">
    <source>
        <dbReference type="EMBL" id="RRR68994.1"/>
    </source>
</evidence>
<dbReference type="PANTHER" id="PTHR39321:SF3">
    <property type="entry name" value="PHOSPHOPANTETHEINE ADENYLYLTRANSFERASE"/>
    <property type="match status" value="1"/>
</dbReference>
<comment type="caution">
    <text evidence="12">The sequence shown here is derived from an EMBL/GenBank/DDBJ whole genome shotgun (WGS) entry which is preliminary data.</text>
</comment>
<comment type="catalytic activity">
    <reaction evidence="9 10">
        <text>nicotinate beta-D-ribonucleotide + ATP + H(+) = deamido-NAD(+) + diphosphate</text>
        <dbReference type="Rhea" id="RHEA:22860"/>
        <dbReference type="ChEBI" id="CHEBI:15378"/>
        <dbReference type="ChEBI" id="CHEBI:30616"/>
        <dbReference type="ChEBI" id="CHEBI:33019"/>
        <dbReference type="ChEBI" id="CHEBI:57502"/>
        <dbReference type="ChEBI" id="CHEBI:58437"/>
        <dbReference type="EC" id="2.7.7.18"/>
    </reaction>
</comment>
<dbReference type="EC" id="2.7.7.18" evidence="10"/>
<protein>
    <recommendedName>
        <fullName evidence="10">Probable nicotinate-nucleotide adenylyltransferase</fullName>
        <ecNumber evidence="10">2.7.7.18</ecNumber>
    </recommendedName>
    <alternativeName>
        <fullName evidence="10">Deamido-NAD(+) diphosphorylase</fullName>
    </alternativeName>
    <alternativeName>
        <fullName evidence="10">Deamido-NAD(+) pyrophosphorylase</fullName>
    </alternativeName>
    <alternativeName>
        <fullName evidence="10">Nicotinate mononucleotide adenylyltransferase</fullName>
        <shortName evidence="10">NaMN adenylyltransferase</shortName>
    </alternativeName>
</protein>
<dbReference type="HAMAP" id="MF_00244">
    <property type="entry name" value="NaMN_adenylyltr"/>
    <property type="match status" value="1"/>
</dbReference>
<dbReference type="Gene3D" id="3.40.50.620">
    <property type="entry name" value="HUPs"/>
    <property type="match status" value="1"/>
</dbReference>
<dbReference type="GO" id="GO:0009435">
    <property type="term" value="P:NAD+ biosynthetic process"/>
    <property type="evidence" value="ECO:0007669"/>
    <property type="project" value="UniProtKB-UniRule"/>
</dbReference>
<dbReference type="GO" id="GO:0005524">
    <property type="term" value="F:ATP binding"/>
    <property type="evidence" value="ECO:0007669"/>
    <property type="project" value="UniProtKB-KW"/>
</dbReference>
<feature type="domain" description="Cytidyltransferase-like" evidence="11">
    <location>
        <begin position="8"/>
        <end position="148"/>
    </location>
</feature>
<keyword evidence="6 10" id="KW-0547">Nucleotide-binding</keyword>
<name>A0A426TV60_9CHLR</name>
<proteinExistence type="inferred from homology"/>
<evidence type="ECO:0000256" key="9">
    <source>
        <dbReference type="ARBA" id="ARBA00048721"/>
    </source>
</evidence>
<evidence type="ECO:0000256" key="8">
    <source>
        <dbReference type="ARBA" id="ARBA00023027"/>
    </source>
</evidence>
<comment type="pathway">
    <text evidence="2 10">Cofactor biosynthesis; NAD(+) biosynthesis; deamido-NAD(+) from nicotinate D-ribonucleotide: step 1/1.</text>
</comment>
<dbReference type="InterPro" id="IPR014729">
    <property type="entry name" value="Rossmann-like_a/b/a_fold"/>
</dbReference>
<dbReference type="EMBL" id="RSAS01000678">
    <property type="protein sequence ID" value="RRR68994.1"/>
    <property type="molecule type" value="Genomic_DNA"/>
</dbReference>
<dbReference type="NCBIfam" id="TIGR00482">
    <property type="entry name" value="nicotinate (nicotinamide) nucleotide adenylyltransferase"/>
    <property type="match status" value="1"/>
</dbReference>
<dbReference type="Proteomes" id="UP000280307">
    <property type="component" value="Unassembled WGS sequence"/>
</dbReference>
<dbReference type="CDD" id="cd02165">
    <property type="entry name" value="NMNAT"/>
    <property type="match status" value="1"/>
</dbReference>
<evidence type="ECO:0000256" key="7">
    <source>
        <dbReference type="ARBA" id="ARBA00022840"/>
    </source>
</evidence>
<keyword evidence="5 10" id="KW-0548">Nucleotidyltransferase</keyword>
<evidence type="ECO:0000256" key="3">
    <source>
        <dbReference type="ARBA" id="ARBA00022642"/>
    </source>
</evidence>
<gene>
    <name evidence="10 12" type="primary">nadD</name>
    <name evidence="12" type="ORF">EI684_16735</name>
</gene>